<evidence type="ECO:0000313" key="13">
    <source>
        <dbReference type="EMBL" id="RMX44143.1"/>
    </source>
</evidence>
<sequence>MLCSVLLLALTSHAFARYVDDQSFALNFLNHYQYLSPTRAGNHDLVVAIKKFQEFTGLPVTGKLDELTLAQMKAPRCGMPDPMGKQGRVKRYSTSGRWNKRHLTYFVEYGADLSRSKQDDVFEKALKFWSDVSGLSFSTTRSASTADLKISFGSRAHGGVSENQCGYPFDGASGTLAHAFYPSDGRAHFDEDETFTDGTSRGTNLLWVAVHEFGHALGIQHSSVRDAVMYPYYTGYVPNMQLKQDDIAAIQSLYVPNVGHGAGGVHVVFTHSSNATAGELVAVAKVAVLISQTLVFAEDDDSTMALKFLSQYYYISSTRSGNHDVETAIRRFQEFTGLSVTGELNEQTIAQMKKPRCGMADVDEEGRVKRYKTGSKWSKKDLTYFVEHGADLPQDLQDKIFAKALKFWSDVSGLSFSQASSASSADIKIR</sequence>
<gene>
    <name evidence="13" type="ORF">pdam_00002537</name>
</gene>
<dbReference type="FunFam" id="3.40.390.10:FF:000068">
    <property type="entry name" value="Predicted protein"/>
    <property type="match status" value="1"/>
</dbReference>
<evidence type="ECO:0000256" key="4">
    <source>
        <dbReference type="ARBA" id="ARBA00022729"/>
    </source>
</evidence>
<evidence type="ECO:0000256" key="2">
    <source>
        <dbReference type="ARBA" id="ARBA00022670"/>
    </source>
</evidence>
<feature type="signal peptide" evidence="11">
    <location>
        <begin position="1"/>
        <end position="16"/>
    </location>
</feature>
<organism evidence="13 14">
    <name type="scientific">Pocillopora damicornis</name>
    <name type="common">Cauliflower coral</name>
    <name type="synonym">Millepora damicornis</name>
    <dbReference type="NCBI Taxonomy" id="46731"/>
    <lineage>
        <taxon>Eukaryota</taxon>
        <taxon>Metazoa</taxon>
        <taxon>Cnidaria</taxon>
        <taxon>Anthozoa</taxon>
        <taxon>Hexacorallia</taxon>
        <taxon>Scleractinia</taxon>
        <taxon>Astrocoeniina</taxon>
        <taxon>Pocilloporidae</taxon>
        <taxon>Pocillopora</taxon>
    </lineage>
</organism>
<evidence type="ECO:0000313" key="14">
    <source>
        <dbReference type="Proteomes" id="UP000275408"/>
    </source>
</evidence>
<feature type="binding site" evidence="10">
    <location>
        <position position="211"/>
    </location>
    <ligand>
        <name>Zn(2+)</name>
        <dbReference type="ChEBI" id="CHEBI:29105"/>
        <label>2</label>
        <note>catalytic</note>
    </ligand>
</feature>
<dbReference type="Pfam" id="PF01471">
    <property type="entry name" value="PG_binding_1"/>
    <property type="match status" value="2"/>
</dbReference>
<keyword evidence="4 11" id="KW-0732">Signal</keyword>
<dbReference type="PANTHER" id="PTHR10201">
    <property type="entry name" value="MATRIX METALLOPROTEINASE"/>
    <property type="match status" value="1"/>
</dbReference>
<protein>
    <recommendedName>
        <fullName evidence="12">Peptidase metallopeptidase domain-containing protein</fullName>
    </recommendedName>
</protein>
<feature type="binding site" evidence="10">
    <location>
        <position position="229"/>
    </location>
    <ligand>
        <name>Zn(2+)</name>
        <dbReference type="ChEBI" id="CHEBI:29105"/>
        <label>2</label>
        <note>catalytic</note>
    </ligand>
</feature>
<evidence type="ECO:0000256" key="9">
    <source>
        <dbReference type="PIRSR" id="PIRSR621190-1"/>
    </source>
</evidence>
<evidence type="ECO:0000256" key="11">
    <source>
        <dbReference type="SAM" id="SignalP"/>
    </source>
</evidence>
<keyword evidence="8" id="KW-0865">Zymogen</keyword>
<feature type="binding site" evidence="10">
    <location>
        <position position="178"/>
    </location>
    <ligand>
        <name>Zn(2+)</name>
        <dbReference type="ChEBI" id="CHEBI:29105"/>
        <label>1</label>
    </ligand>
</feature>
<dbReference type="GO" id="GO:0030574">
    <property type="term" value="P:collagen catabolic process"/>
    <property type="evidence" value="ECO:0007669"/>
    <property type="project" value="TreeGrafter"/>
</dbReference>
<dbReference type="SUPFAM" id="SSF47090">
    <property type="entry name" value="PGBD-like"/>
    <property type="match status" value="2"/>
</dbReference>
<feature type="domain" description="Peptidase metallopeptidase" evidence="12">
    <location>
        <begin position="94"/>
        <end position="256"/>
    </location>
</feature>
<comment type="caution">
    <text evidence="13">The sequence shown here is derived from an EMBL/GenBank/DDBJ whole genome shotgun (WGS) entry which is preliminary data.</text>
</comment>
<dbReference type="SMART" id="SM00235">
    <property type="entry name" value="ZnMc"/>
    <property type="match status" value="1"/>
</dbReference>
<feature type="binding site" evidence="10">
    <location>
        <position position="173"/>
    </location>
    <ligand>
        <name>Ca(2+)</name>
        <dbReference type="ChEBI" id="CHEBI:29108"/>
        <label>3</label>
    </ligand>
</feature>
<name>A0A3M6TRU9_POCDA</name>
<feature type="active site" evidence="9">
    <location>
        <position position="212"/>
    </location>
</feature>
<feature type="binding site" evidence="10">
    <location>
        <position position="215"/>
    </location>
    <ligand>
        <name>Zn(2+)</name>
        <dbReference type="ChEBI" id="CHEBI:29105"/>
        <label>2</label>
        <note>catalytic</note>
    </ligand>
</feature>
<dbReference type="InterPro" id="IPR036365">
    <property type="entry name" value="PGBD-like_sf"/>
</dbReference>
<dbReference type="Proteomes" id="UP000275408">
    <property type="component" value="Unassembled WGS sequence"/>
</dbReference>
<dbReference type="GO" id="GO:0004222">
    <property type="term" value="F:metalloendopeptidase activity"/>
    <property type="evidence" value="ECO:0007669"/>
    <property type="project" value="InterPro"/>
</dbReference>
<dbReference type="InterPro" id="IPR002477">
    <property type="entry name" value="Peptidoglycan-bd-like"/>
</dbReference>
<comment type="cofactor">
    <cofactor evidence="10">
        <name>Ca(2+)</name>
        <dbReference type="ChEBI" id="CHEBI:29108"/>
    </cofactor>
    <text evidence="10">Can bind about 5 Ca(2+) ions per subunit.</text>
</comment>
<proteinExistence type="inferred from homology"/>
<comment type="similarity">
    <text evidence="1">Belongs to the peptidase M10A family.</text>
</comment>
<evidence type="ECO:0000256" key="6">
    <source>
        <dbReference type="ARBA" id="ARBA00022833"/>
    </source>
</evidence>
<feature type="binding site" evidence="10">
    <location>
        <position position="193"/>
    </location>
    <ligand>
        <name>Ca(2+)</name>
        <dbReference type="ChEBI" id="CHEBI:29108"/>
        <label>3</label>
    </ligand>
</feature>
<keyword evidence="6 10" id="KW-0862">Zinc</keyword>
<keyword evidence="10" id="KW-0106">Calcium</keyword>
<evidence type="ECO:0000256" key="3">
    <source>
        <dbReference type="ARBA" id="ARBA00022723"/>
    </source>
</evidence>
<evidence type="ECO:0000256" key="7">
    <source>
        <dbReference type="ARBA" id="ARBA00023049"/>
    </source>
</evidence>
<dbReference type="PRINTS" id="PR00138">
    <property type="entry name" value="MATRIXIN"/>
</dbReference>
<feature type="binding site" evidence="10">
    <location>
        <position position="112"/>
    </location>
    <ligand>
        <name>Ca(2+)</name>
        <dbReference type="ChEBI" id="CHEBI:29108"/>
        <label>1</label>
    </ligand>
</feature>
<feature type="binding site" evidence="10">
    <location>
        <position position="171"/>
    </location>
    <ligand>
        <name>Ca(2+)</name>
        <dbReference type="ChEBI" id="CHEBI:29108"/>
        <label>3</label>
    </ligand>
</feature>
<keyword evidence="7" id="KW-0482">Metalloprotease</keyword>
<keyword evidence="14" id="KW-1185">Reference proteome</keyword>
<evidence type="ECO:0000259" key="12">
    <source>
        <dbReference type="SMART" id="SM00235"/>
    </source>
</evidence>
<evidence type="ECO:0000256" key="8">
    <source>
        <dbReference type="ARBA" id="ARBA00023145"/>
    </source>
</evidence>
<comment type="cofactor">
    <cofactor evidence="10">
        <name>Zn(2+)</name>
        <dbReference type="ChEBI" id="CHEBI:29105"/>
    </cofactor>
    <text evidence="10">Binds 2 Zn(2+) ions per subunit.</text>
</comment>
<dbReference type="PANTHER" id="PTHR10201:SF291">
    <property type="entry name" value="MATRIX METALLOPROTEINASE 1, ISOFORM C-RELATED"/>
    <property type="match status" value="1"/>
</dbReference>
<dbReference type="InterPro" id="IPR024079">
    <property type="entry name" value="MetalloPept_cat_dom_sf"/>
</dbReference>
<feature type="binding site" evidence="10">
    <location>
        <position position="147"/>
    </location>
    <ligand>
        <name>Ca(2+)</name>
        <dbReference type="ChEBI" id="CHEBI:29108"/>
        <label>2</label>
    </ligand>
</feature>
<keyword evidence="5" id="KW-0378">Hydrolase</keyword>
<accession>A0A3M6TRU9</accession>
<evidence type="ECO:0000256" key="10">
    <source>
        <dbReference type="PIRSR" id="PIRSR621190-2"/>
    </source>
</evidence>
<dbReference type="OrthoDB" id="406838at2759"/>
<dbReference type="SUPFAM" id="SSF55486">
    <property type="entry name" value="Metalloproteases ('zincins'), catalytic domain"/>
    <property type="match status" value="2"/>
</dbReference>
<dbReference type="Gene3D" id="3.40.390.10">
    <property type="entry name" value="Collagenase (Catalytic Domain)"/>
    <property type="match status" value="2"/>
</dbReference>
<evidence type="ECO:0000256" key="1">
    <source>
        <dbReference type="ARBA" id="ARBA00010370"/>
    </source>
</evidence>
<dbReference type="Pfam" id="PF00413">
    <property type="entry name" value="Peptidase_M10"/>
    <property type="match status" value="2"/>
</dbReference>
<dbReference type="InterPro" id="IPR001818">
    <property type="entry name" value="Pept_M10_metallopeptidase"/>
</dbReference>
<feature type="chain" id="PRO_5018338017" description="Peptidase metallopeptidase domain-containing protein" evidence="11">
    <location>
        <begin position="17"/>
        <end position="430"/>
    </location>
</feature>
<dbReference type="GO" id="GO:0008270">
    <property type="term" value="F:zinc ion binding"/>
    <property type="evidence" value="ECO:0007669"/>
    <property type="project" value="InterPro"/>
</dbReference>
<dbReference type="EMBL" id="RCHS01003049">
    <property type="protein sequence ID" value="RMX44143.1"/>
    <property type="molecule type" value="Genomic_DNA"/>
</dbReference>
<feature type="binding site" evidence="10">
    <location>
        <position position="188"/>
    </location>
    <ligand>
        <name>Zn(2+)</name>
        <dbReference type="ChEBI" id="CHEBI:29105"/>
        <label>1</label>
    </ligand>
</feature>
<feature type="binding site" evidence="10">
    <location>
        <position position="190"/>
    </location>
    <ligand>
        <name>Ca(2+)</name>
        <dbReference type="ChEBI" id="CHEBI:29108"/>
        <label>3</label>
    </ligand>
</feature>
<dbReference type="InterPro" id="IPR033739">
    <property type="entry name" value="M10A_MMP"/>
</dbReference>
<dbReference type="InterPro" id="IPR021190">
    <property type="entry name" value="Pept_M10A"/>
</dbReference>
<dbReference type="GO" id="GO:0030198">
    <property type="term" value="P:extracellular matrix organization"/>
    <property type="evidence" value="ECO:0007669"/>
    <property type="project" value="TreeGrafter"/>
</dbReference>
<dbReference type="InterPro" id="IPR006026">
    <property type="entry name" value="Peptidase_Metallo"/>
</dbReference>
<feature type="binding site" evidence="10">
    <location>
        <position position="193"/>
    </location>
    <ligand>
        <name>Ca(2+)</name>
        <dbReference type="ChEBI" id="CHEBI:29108"/>
        <label>1</label>
    </ligand>
</feature>
<feature type="binding site" evidence="10">
    <location>
        <position position="157"/>
    </location>
    <ligand>
        <name>Zn(2+)</name>
        <dbReference type="ChEBI" id="CHEBI:29105"/>
        <label>1</label>
    </ligand>
</feature>
<dbReference type="InterPro" id="IPR021158">
    <property type="entry name" value="Pept_M10A_Zn_BS"/>
</dbReference>
<evidence type="ECO:0000256" key="5">
    <source>
        <dbReference type="ARBA" id="ARBA00022801"/>
    </source>
</evidence>
<dbReference type="CDD" id="cd04278">
    <property type="entry name" value="ZnMc_MMP"/>
    <property type="match status" value="1"/>
</dbReference>
<feature type="binding site" description="in inhibited form" evidence="10">
    <location>
        <position position="77"/>
    </location>
    <ligand>
        <name>Zn(2+)</name>
        <dbReference type="ChEBI" id="CHEBI:29105"/>
        <label>2</label>
        <note>catalytic</note>
    </ligand>
</feature>
<keyword evidence="2" id="KW-0645">Protease</keyword>
<keyword evidence="3 10" id="KW-0479">Metal-binding</keyword>
<dbReference type="GO" id="GO:0006508">
    <property type="term" value="P:proteolysis"/>
    <property type="evidence" value="ECO:0007669"/>
    <property type="project" value="UniProtKB-KW"/>
</dbReference>
<feature type="binding site" evidence="10">
    <location>
        <position position="221"/>
    </location>
    <ligand>
        <name>Zn(2+)</name>
        <dbReference type="ChEBI" id="CHEBI:29105"/>
        <label>2</label>
        <note>catalytic</note>
    </ligand>
</feature>
<dbReference type="STRING" id="46731.A0A3M6TRU9"/>
<reference evidence="13 14" key="1">
    <citation type="journal article" date="2018" name="Sci. Rep.">
        <title>Comparative analysis of the Pocillopora damicornis genome highlights role of immune system in coral evolution.</title>
        <authorList>
            <person name="Cunning R."/>
            <person name="Bay R.A."/>
            <person name="Gillette P."/>
            <person name="Baker A.C."/>
            <person name="Traylor-Knowles N."/>
        </authorList>
    </citation>
    <scope>NUCLEOTIDE SEQUENCE [LARGE SCALE GENOMIC DNA]</scope>
    <source>
        <strain evidence="13">RSMAS</strain>
        <tissue evidence="13">Whole animal</tissue>
    </source>
</reference>
<dbReference type="AlphaFoldDB" id="A0A3M6TRU9"/>
<dbReference type="GO" id="GO:0031012">
    <property type="term" value="C:extracellular matrix"/>
    <property type="evidence" value="ECO:0007669"/>
    <property type="project" value="InterPro"/>
</dbReference>
<dbReference type="PROSITE" id="PS00546">
    <property type="entry name" value="CYSTEINE_SWITCH"/>
    <property type="match status" value="1"/>
</dbReference>
<feature type="binding site" evidence="10">
    <location>
        <position position="170"/>
    </location>
    <ligand>
        <name>Ca(2+)</name>
        <dbReference type="ChEBI" id="CHEBI:29108"/>
        <label>3</label>
    </ligand>
</feature>